<dbReference type="EMBL" id="CM017642">
    <property type="protein sequence ID" value="TYJ27055.1"/>
    <property type="molecule type" value="Genomic_DNA"/>
</dbReference>
<sequence>MNHAHHRNLQPLLLHHWVWRPAARTGVQVRGGCGL</sequence>
<proteinExistence type="predicted"/>
<dbReference type="AlphaFoldDB" id="A0A5D2YKV9"/>
<evidence type="ECO:0000313" key="1">
    <source>
        <dbReference type="EMBL" id="TYJ27055.1"/>
    </source>
</evidence>
<protein>
    <submittedName>
        <fullName evidence="1">Uncharacterized protein</fullName>
    </submittedName>
</protein>
<gene>
    <name evidence="1" type="ORF">E1A91_A07G161200v1</name>
</gene>
<accession>A0A5D2YKV9</accession>
<organism evidence="1 2">
    <name type="scientific">Gossypium mustelinum</name>
    <name type="common">Cotton</name>
    <name type="synonym">Gossypium caicoense</name>
    <dbReference type="NCBI Taxonomy" id="34275"/>
    <lineage>
        <taxon>Eukaryota</taxon>
        <taxon>Viridiplantae</taxon>
        <taxon>Streptophyta</taxon>
        <taxon>Embryophyta</taxon>
        <taxon>Tracheophyta</taxon>
        <taxon>Spermatophyta</taxon>
        <taxon>Magnoliopsida</taxon>
        <taxon>eudicotyledons</taxon>
        <taxon>Gunneridae</taxon>
        <taxon>Pentapetalae</taxon>
        <taxon>rosids</taxon>
        <taxon>malvids</taxon>
        <taxon>Malvales</taxon>
        <taxon>Malvaceae</taxon>
        <taxon>Malvoideae</taxon>
        <taxon>Gossypium</taxon>
    </lineage>
</organism>
<name>A0A5D2YKV9_GOSMU</name>
<reference evidence="1 2" key="1">
    <citation type="submission" date="2019-07" db="EMBL/GenBank/DDBJ databases">
        <title>WGS assembly of Gossypium mustelinum.</title>
        <authorList>
            <person name="Chen Z.J."/>
            <person name="Sreedasyam A."/>
            <person name="Ando A."/>
            <person name="Song Q."/>
            <person name="De L."/>
            <person name="Hulse-Kemp A."/>
            <person name="Ding M."/>
            <person name="Ye W."/>
            <person name="Kirkbride R."/>
            <person name="Jenkins J."/>
            <person name="Plott C."/>
            <person name="Lovell J."/>
            <person name="Lin Y.-M."/>
            <person name="Vaughn R."/>
            <person name="Liu B."/>
            <person name="Li W."/>
            <person name="Simpson S."/>
            <person name="Scheffler B."/>
            <person name="Saski C."/>
            <person name="Grover C."/>
            <person name="Hu G."/>
            <person name="Conover J."/>
            <person name="Carlson J."/>
            <person name="Shu S."/>
            <person name="Boston L."/>
            <person name="Williams M."/>
            <person name="Peterson D."/>
            <person name="Mcgee K."/>
            <person name="Jones D."/>
            <person name="Wendel J."/>
            <person name="Stelly D."/>
            <person name="Grimwood J."/>
            <person name="Schmutz J."/>
        </authorList>
    </citation>
    <scope>NUCLEOTIDE SEQUENCE [LARGE SCALE GENOMIC DNA]</scope>
    <source>
        <strain evidence="1">1408120.09</strain>
    </source>
</reference>
<keyword evidence="2" id="KW-1185">Reference proteome</keyword>
<dbReference type="Proteomes" id="UP000323597">
    <property type="component" value="Chromosome A07"/>
</dbReference>
<evidence type="ECO:0000313" key="2">
    <source>
        <dbReference type="Proteomes" id="UP000323597"/>
    </source>
</evidence>